<gene>
    <name evidence="2" type="primary">dinB</name>
    <name evidence="4" type="ORF">ACFOZ1_05120</name>
</gene>
<comment type="subunit">
    <text evidence="2">Monomer.</text>
</comment>
<dbReference type="InterPro" id="IPR050116">
    <property type="entry name" value="DNA_polymerase-Y"/>
</dbReference>
<dbReference type="InterPro" id="IPR043502">
    <property type="entry name" value="DNA/RNA_pol_sf"/>
</dbReference>
<dbReference type="InterPro" id="IPR001126">
    <property type="entry name" value="UmuC"/>
</dbReference>
<keyword evidence="2" id="KW-0460">Magnesium</keyword>
<feature type="site" description="Substrate discrimination" evidence="2">
    <location>
        <position position="15"/>
    </location>
</feature>
<dbReference type="Proteomes" id="UP001595880">
    <property type="component" value="Unassembled WGS sequence"/>
</dbReference>
<keyword evidence="2" id="KW-0227">DNA damage</keyword>
<comment type="subcellular location">
    <subcellularLocation>
        <location evidence="2">Cytoplasm</location>
    </subcellularLocation>
</comment>
<sequence>MMKRVIFLVDMQSFYVSVEKADQPSLQGKPVVVAGDPERRSGIILAACPLAKQKGVKTAEPLWSAQAKCPNLIVVQPRMQRYIDISYRITTIFEQFTDLVEPYSIDEQFLDVTHSQRLFGEPHQIARNIQEAIMDATGVYCRVGIGPNKVLAKIACDNFAKKNEEGIFQLDESNMRQVMWPLPHGSMFGVGSKMRQHLERMGMQTIGDIATSAVNTLKKRWGINGVVLWQIANGIDTSPVTPKTHNQQKAIGHQMTLPYNYETEEAIKVILLELSEEVAYRARRKGYRGMTVSVGVRGVDFNVRTGFYRQIKLTSPTNNGMDIFEAAYRLFVLYWDKEPIRSASIALSRLQSSTSHQLNLFDNTIKDEKLNEVIDTIRAKYGRTSILRASSLTKDGQAFARAEKIGGHYK</sequence>
<dbReference type="RefSeq" id="WP_390196653.1">
    <property type="nucleotide sequence ID" value="NZ_JBHSDV010000001.1"/>
</dbReference>
<dbReference type="PANTHER" id="PTHR11076:SF35">
    <property type="entry name" value="DNA REPAIR PROTEIN HOMOLOG YOBH"/>
    <property type="match status" value="1"/>
</dbReference>
<feature type="domain" description="UmuC" evidence="3">
    <location>
        <begin position="6"/>
        <end position="191"/>
    </location>
</feature>
<proteinExistence type="inferred from homology"/>
<feature type="binding site" evidence="2">
    <location>
        <position position="10"/>
    </location>
    <ligand>
        <name>Mg(2+)</name>
        <dbReference type="ChEBI" id="CHEBI:18420"/>
    </ligand>
</feature>
<keyword evidence="2" id="KW-0235">DNA replication</keyword>
<dbReference type="PANTHER" id="PTHR11076">
    <property type="entry name" value="DNA REPAIR POLYMERASE UMUC / TRANSFERASE FAMILY MEMBER"/>
    <property type="match status" value="1"/>
</dbReference>
<keyword evidence="2" id="KW-0963">Cytoplasm</keyword>
<dbReference type="NCBIfam" id="NF002848">
    <property type="entry name" value="PRK03103.1"/>
    <property type="match status" value="1"/>
</dbReference>
<organism evidence="4 5">
    <name type="scientific">Gracilibacillus marinus</name>
    <dbReference type="NCBI Taxonomy" id="630535"/>
    <lineage>
        <taxon>Bacteria</taxon>
        <taxon>Bacillati</taxon>
        <taxon>Bacillota</taxon>
        <taxon>Bacilli</taxon>
        <taxon>Bacillales</taxon>
        <taxon>Bacillaceae</taxon>
        <taxon>Gracilibacillus</taxon>
    </lineage>
</organism>
<dbReference type="HAMAP" id="MF_01113">
    <property type="entry name" value="DNApol_IV"/>
    <property type="match status" value="1"/>
</dbReference>
<keyword evidence="2" id="KW-0515">Mutator protein</keyword>
<feature type="active site" evidence="2">
    <location>
        <position position="107"/>
    </location>
</feature>
<comment type="caution">
    <text evidence="4">The sequence shown here is derived from an EMBL/GenBank/DDBJ whole genome shotgun (WGS) entry which is preliminary data.</text>
</comment>
<keyword evidence="5" id="KW-1185">Reference proteome</keyword>
<keyword evidence="2" id="KW-0238">DNA-binding</keyword>
<reference evidence="5" key="1">
    <citation type="journal article" date="2019" name="Int. J. Syst. Evol. Microbiol.">
        <title>The Global Catalogue of Microorganisms (GCM) 10K type strain sequencing project: providing services to taxonomists for standard genome sequencing and annotation.</title>
        <authorList>
            <consortium name="The Broad Institute Genomics Platform"/>
            <consortium name="The Broad Institute Genome Sequencing Center for Infectious Disease"/>
            <person name="Wu L."/>
            <person name="Ma J."/>
        </authorList>
    </citation>
    <scope>NUCLEOTIDE SEQUENCE [LARGE SCALE GENOMIC DNA]</scope>
    <source>
        <strain evidence="5">KACC 14058</strain>
    </source>
</reference>
<keyword evidence="2" id="KW-0808">Transferase</keyword>
<dbReference type="CDD" id="cd03586">
    <property type="entry name" value="PolY_Pol_IV_kappa"/>
    <property type="match status" value="1"/>
</dbReference>
<dbReference type="EMBL" id="JBHSDV010000001">
    <property type="protein sequence ID" value="MFC4387187.1"/>
    <property type="molecule type" value="Genomic_DNA"/>
</dbReference>
<dbReference type="Gene3D" id="1.10.150.20">
    <property type="entry name" value="5' to 3' exonuclease, C-terminal subdomain"/>
    <property type="match status" value="1"/>
</dbReference>
<comment type="cofactor">
    <cofactor evidence="2">
        <name>Mg(2+)</name>
        <dbReference type="ChEBI" id="CHEBI:18420"/>
    </cofactor>
    <text evidence="2">Binds 2 magnesium ions per subunit.</text>
</comment>
<dbReference type="InterPro" id="IPR043128">
    <property type="entry name" value="Rev_trsase/Diguanyl_cyclase"/>
</dbReference>
<evidence type="ECO:0000313" key="4">
    <source>
        <dbReference type="EMBL" id="MFC4387187.1"/>
    </source>
</evidence>
<evidence type="ECO:0000256" key="2">
    <source>
        <dbReference type="HAMAP-Rule" id="MF_01113"/>
    </source>
</evidence>
<keyword evidence="2" id="KW-0548">Nucleotidyltransferase</keyword>
<evidence type="ECO:0000313" key="5">
    <source>
        <dbReference type="Proteomes" id="UP001595880"/>
    </source>
</evidence>
<dbReference type="SUPFAM" id="SSF100879">
    <property type="entry name" value="Lesion bypass DNA polymerase (Y-family), little finger domain"/>
    <property type="match status" value="1"/>
</dbReference>
<name>A0ABV8VRT6_9BACI</name>
<evidence type="ECO:0000256" key="1">
    <source>
        <dbReference type="ARBA" id="ARBA00010945"/>
    </source>
</evidence>
<dbReference type="Pfam" id="PF11799">
    <property type="entry name" value="IMS_C"/>
    <property type="match status" value="1"/>
</dbReference>
<comment type="catalytic activity">
    <reaction evidence="2">
        <text>DNA(n) + a 2'-deoxyribonucleoside 5'-triphosphate = DNA(n+1) + diphosphate</text>
        <dbReference type="Rhea" id="RHEA:22508"/>
        <dbReference type="Rhea" id="RHEA-COMP:17339"/>
        <dbReference type="Rhea" id="RHEA-COMP:17340"/>
        <dbReference type="ChEBI" id="CHEBI:33019"/>
        <dbReference type="ChEBI" id="CHEBI:61560"/>
        <dbReference type="ChEBI" id="CHEBI:173112"/>
        <dbReference type="EC" id="2.7.7.7"/>
    </reaction>
</comment>
<dbReference type="EC" id="2.7.7.7" evidence="2"/>
<keyword evidence="2" id="KW-0479">Metal-binding</keyword>
<dbReference type="SUPFAM" id="SSF56672">
    <property type="entry name" value="DNA/RNA polymerases"/>
    <property type="match status" value="1"/>
</dbReference>
<dbReference type="Pfam" id="PF00817">
    <property type="entry name" value="IMS"/>
    <property type="match status" value="1"/>
</dbReference>
<keyword evidence="2" id="KW-0239">DNA-directed DNA polymerase</keyword>
<dbReference type="Gene3D" id="3.30.1490.100">
    <property type="entry name" value="DNA polymerase, Y-family, little finger domain"/>
    <property type="match status" value="1"/>
</dbReference>
<comment type="similarity">
    <text evidence="1 2">Belongs to the DNA polymerase type-Y family.</text>
</comment>
<dbReference type="InterPro" id="IPR022880">
    <property type="entry name" value="DNApol_IV"/>
</dbReference>
<comment type="function">
    <text evidence="2">Poorly processive, error-prone DNA polymerase involved in untargeted mutagenesis. Copies undamaged DNA at stalled replication forks, which arise in vivo from mismatched or misaligned primer ends. These misaligned primers can be extended by PolIV. Exhibits no 3'-5' exonuclease (proofreading) activity. May be involved in translesional synthesis, in conjunction with the beta clamp from PolIII.</text>
</comment>
<dbReference type="PROSITE" id="PS50173">
    <property type="entry name" value="UMUC"/>
    <property type="match status" value="1"/>
</dbReference>
<dbReference type="InterPro" id="IPR017961">
    <property type="entry name" value="DNA_pol_Y-fam_little_finger"/>
</dbReference>
<feature type="binding site" evidence="2">
    <location>
        <position position="106"/>
    </location>
    <ligand>
        <name>Mg(2+)</name>
        <dbReference type="ChEBI" id="CHEBI:18420"/>
    </ligand>
</feature>
<dbReference type="Gene3D" id="3.30.70.270">
    <property type="match status" value="1"/>
</dbReference>
<dbReference type="Gene3D" id="3.40.1170.60">
    <property type="match status" value="1"/>
</dbReference>
<protein>
    <recommendedName>
        <fullName evidence="2">DNA polymerase IV</fullName>
        <shortName evidence="2">Pol IV</shortName>
        <ecNumber evidence="2">2.7.7.7</ecNumber>
    </recommendedName>
</protein>
<evidence type="ECO:0000259" key="3">
    <source>
        <dbReference type="PROSITE" id="PS50173"/>
    </source>
</evidence>
<accession>A0ABV8VRT6</accession>
<dbReference type="InterPro" id="IPR036775">
    <property type="entry name" value="DNA_pol_Y-fam_lit_finger_sf"/>
</dbReference>
<keyword evidence="2" id="KW-0234">DNA repair</keyword>